<dbReference type="InterPro" id="IPR000644">
    <property type="entry name" value="CBS_dom"/>
</dbReference>
<accession>A0ABT7XS54</accession>
<dbReference type="InterPro" id="IPR046342">
    <property type="entry name" value="CBS_dom_sf"/>
</dbReference>
<keyword evidence="1" id="KW-0677">Repeat</keyword>
<dbReference type="SMART" id="SM00116">
    <property type="entry name" value="CBS"/>
    <property type="match status" value="2"/>
</dbReference>
<dbReference type="SUPFAM" id="SSF54631">
    <property type="entry name" value="CBS-domain pair"/>
    <property type="match status" value="1"/>
</dbReference>
<dbReference type="RefSeq" id="WP_289831270.1">
    <property type="nucleotide sequence ID" value="NZ_JAUEDK010000037.1"/>
</dbReference>
<evidence type="ECO:0000256" key="1">
    <source>
        <dbReference type="ARBA" id="ARBA00022737"/>
    </source>
</evidence>
<reference evidence="4" key="1">
    <citation type="submission" date="2023-06" db="EMBL/GenBank/DDBJ databases">
        <authorList>
            <person name="Zhang S."/>
        </authorList>
    </citation>
    <scope>NUCLEOTIDE SEQUENCE</scope>
    <source>
        <strain evidence="4">SG2303</strain>
    </source>
</reference>
<organism evidence="4 5">
    <name type="scientific">Crenobacter oryzisoli</name>
    <dbReference type="NCBI Taxonomy" id="3056844"/>
    <lineage>
        <taxon>Bacteria</taxon>
        <taxon>Pseudomonadati</taxon>
        <taxon>Pseudomonadota</taxon>
        <taxon>Betaproteobacteria</taxon>
        <taxon>Neisseriales</taxon>
        <taxon>Neisseriaceae</taxon>
        <taxon>Crenobacter</taxon>
    </lineage>
</organism>
<dbReference type="Gene3D" id="3.10.580.10">
    <property type="entry name" value="CBS-domain"/>
    <property type="match status" value="1"/>
</dbReference>
<feature type="domain" description="CBS" evidence="3">
    <location>
        <begin position="7"/>
        <end position="65"/>
    </location>
</feature>
<dbReference type="Pfam" id="PF00571">
    <property type="entry name" value="CBS"/>
    <property type="match status" value="2"/>
</dbReference>
<feature type="domain" description="CBS" evidence="3">
    <location>
        <begin position="71"/>
        <end position="127"/>
    </location>
</feature>
<gene>
    <name evidence="4" type="ORF">QU481_17270</name>
</gene>
<protein>
    <submittedName>
        <fullName evidence="4">CBS domain-containing protein</fullName>
    </submittedName>
</protein>
<keyword evidence="5" id="KW-1185">Reference proteome</keyword>
<comment type="caution">
    <text evidence="4">The sequence shown here is derived from an EMBL/GenBank/DDBJ whole genome shotgun (WGS) entry which is preliminary data.</text>
</comment>
<dbReference type="EMBL" id="JAUEDK010000037">
    <property type="protein sequence ID" value="MDN0076618.1"/>
    <property type="molecule type" value="Genomic_DNA"/>
</dbReference>
<dbReference type="InterPro" id="IPR051462">
    <property type="entry name" value="CBS_domain-containing"/>
</dbReference>
<evidence type="ECO:0000256" key="2">
    <source>
        <dbReference type="PROSITE-ProRule" id="PRU00703"/>
    </source>
</evidence>
<dbReference type="CDD" id="cd04622">
    <property type="entry name" value="CBS_pair_HRP1_like"/>
    <property type="match status" value="1"/>
</dbReference>
<proteinExistence type="predicted"/>
<evidence type="ECO:0000259" key="3">
    <source>
        <dbReference type="PROSITE" id="PS51371"/>
    </source>
</evidence>
<sequence>MRVSDAMTRDVRLIDPDNSLLDAARIMAEAEIGALPVRDNDRLIGVVTDRDIVVRALAQGKTADTKVRDVMSQDVKYCYEDEDLDEVAINMADIQVRRLPVLSRDKRLVGILSLCDVATHESRSMAGKAIYGISERESTHTYRGSKPH</sequence>
<dbReference type="PANTHER" id="PTHR48108">
    <property type="entry name" value="CBS DOMAIN-CONTAINING PROTEIN CBSX2, CHLOROPLASTIC"/>
    <property type="match status" value="1"/>
</dbReference>
<dbReference type="Proteomes" id="UP001168540">
    <property type="component" value="Unassembled WGS sequence"/>
</dbReference>
<dbReference type="PROSITE" id="PS51371">
    <property type="entry name" value="CBS"/>
    <property type="match status" value="2"/>
</dbReference>
<evidence type="ECO:0000313" key="4">
    <source>
        <dbReference type="EMBL" id="MDN0076618.1"/>
    </source>
</evidence>
<name>A0ABT7XS54_9NEIS</name>
<evidence type="ECO:0000313" key="5">
    <source>
        <dbReference type="Proteomes" id="UP001168540"/>
    </source>
</evidence>
<keyword evidence="2" id="KW-0129">CBS domain</keyword>
<dbReference type="PANTHER" id="PTHR48108:SF34">
    <property type="entry name" value="CBS DOMAIN-CONTAINING PROTEIN YHCV"/>
    <property type="match status" value="1"/>
</dbReference>